<accession>A0ABS2UCS4</accession>
<reference evidence="1 2" key="1">
    <citation type="submission" date="2021-02" db="EMBL/GenBank/DDBJ databases">
        <title>Leptospira ainlahdjerensis sp. nov., Leptospira ainazelensis sp. nov., Leptospira abararensis sp. nov. and Leptospira chreensis sp. nov., four new species isolated from water sources in Algeria.</title>
        <authorList>
            <person name="Amara Korba A."/>
            <person name="Kainiu M."/>
            <person name="Vincent A.T."/>
            <person name="Mariet J.-F."/>
            <person name="Veyrier F.J."/>
            <person name="Goarant C."/>
            <person name="Picardeau M."/>
        </authorList>
    </citation>
    <scope>NUCLEOTIDE SEQUENCE [LARGE SCALE GENOMIC DNA]</scope>
    <source>
        <strain evidence="1 2">201903070</strain>
    </source>
</reference>
<name>A0ABS2UCS4_9LEPT</name>
<keyword evidence="1" id="KW-0378">Hydrolase</keyword>
<dbReference type="EMBL" id="JAFFPU010000044">
    <property type="protein sequence ID" value="MBM9578175.1"/>
    <property type="molecule type" value="Genomic_DNA"/>
</dbReference>
<dbReference type="GO" id="GO:0004519">
    <property type="term" value="F:endonuclease activity"/>
    <property type="evidence" value="ECO:0007669"/>
    <property type="project" value="UniProtKB-KW"/>
</dbReference>
<gene>
    <name evidence="1" type="ORF">JWG45_13540</name>
</gene>
<dbReference type="Proteomes" id="UP000724686">
    <property type="component" value="Unassembled WGS sequence"/>
</dbReference>
<dbReference type="CDD" id="cd00085">
    <property type="entry name" value="HNHc"/>
    <property type="match status" value="1"/>
</dbReference>
<sequence>MEINKHNLSRNISPKLKKKIREKAGFACVSCGSSLYQYEHVDPEFADAKLHDPDCITLLCGSCHDKVTRKVWSKEKIKEDMKKPYSKIHKYAFGEFDFYKNLNLELGNTAFVNCESVLRINNESIISIKANNSGDKSPPFLLSAKLWNSEKKKVIEIENNEWKAFTDVWDIEFKRKEKETFMEIKSSENNLDLKIIFFPPNGIKIDYLEMSYLSYAIKISGNELFIKDSKNIRSLKFHDNRFSNLRSAIEINNDNIQIGLA</sequence>
<protein>
    <submittedName>
        <fullName evidence="1">HNH endonuclease</fullName>
    </submittedName>
</protein>
<evidence type="ECO:0000313" key="1">
    <source>
        <dbReference type="EMBL" id="MBM9578175.1"/>
    </source>
</evidence>
<organism evidence="1 2">
    <name type="scientific">Leptospira ainlahdjerensis</name>
    <dbReference type="NCBI Taxonomy" id="2810033"/>
    <lineage>
        <taxon>Bacteria</taxon>
        <taxon>Pseudomonadati</taxon>
        <taxon>Spirochaetota</taxon>
        <taxon>Spirochaetia</taxon>
        <taxon>Leptospirales</taxon>
        <taxon>Leptospiraceae</taxon>
        <taxon>Leptospira</taxon>
    </lineage>
</organism>
<dbReference type="InterPro" id="IPR003615">
    <property type="entry name" value="HNH_nuc"/>
</dbReference>
<keyword evidence="1" id="KW-0540">Nuclease</keyword>
<keyword evidence="2" id="KW-1185">Reference proteome</keyword>
<evidence type="ECO:0000313" key="2">
    <source>
        <dbReference type="Proteomes" id="UP000724686"/>
    </source>
</evidence>
<keyword evidence="1" id="KW-0255">Endonuclease</keyword>
<dbReference type="RefSeq" id="WP_205280207.1">
    <property type="nucleotide sequence ID" value="NZ_JAFFPU010000044.1"/>
</dbReference>
<comment type="caution">
    <text evidence="1">The sequence shown here is derived from an EMBL/GenBank/DDBJ whole genome shotgun (WGS) entry which is preliminary data.</text>
</comment>
<proteinExistence type="predicted"/>